<name>A0AAE0EZR3_9CHLO</name>
<keyword evidence="3" id="KW-1185">Reference proteome</keyword>
<evidence type="ECO:0000313" key="3">
    <source>
        <dbReference type="Proteomes" id="UP001190700"/>
    </source>
</evidence>
<accession>A0AAE0EZR3</accession>
<dbReference type="AlphaFoldDB" id="A0AAE0EZR3"/>
<sequence length="273" mass="30402">MATPQHSVSTEKVFDRMRTLRHDADNKWLLEFVREANLTYTHQDGWTINAVTRLVREDSVETVQMTEVASGDELEVNSGELSGAAAGPHGAVVEVPDGATGSDTSDEELLSTRRRRVGKQSAKERRSGIADTDWSPELKRSRVGDDRKGKAPAHDPLRRGDGQYGATASESSRSLWGGRYSNCKAAFRKVTEASEHYSGVFCRYCRSKKDSNVTVNGKKICENVWDQHVREYGAQAYPAVWSDDPKFVWDRKAFYKQLGEFPGSSHEASAQLA</sequence>
<organism evidence="2 3">
    <name type="scientific">Cymbomonas tetramitiformis</name>
    <dbReference type="NCBI Taxonomy" id="36881"/>
    <lineage>
        <taxon>Eukaryota</taxon>
        <taxon>Viridiplantae</taxon>
        <taxon>Chlorophyta</taxon>
        <taxon>Pyramimonadophyceae</taxon>
        <taxon>Pyramimonadales</taxon>
        <taxon>Pyramimonadaceae</taxon>
        <taxon>Cymbomonas</taxon>
    </lineage>
</organism>
<comment type="caution">
    <text evidence="2">The sequence shown here is derived from an EMBL/GenBank/DDBJ whole genome shotgun (WGS) entry which is preliminary data.</text>
</comment>
<dbReference type="Proteomes" id="UP001190700">
    <property type="component" value="Unassembled WGS sequence"/>
</dbReference>
<feature type="compositionally biased region" description="Basic and acidic residues" evidence="1">
    <location>
        <begin position="136"/>
        <end position="161"/>
    </location>
</feature>
<reference evidence="2 3" key="1">
    <citation type="journal article" date="2015" name="Genome Biol. Evol.">
        <title>Comparative Genomics of a Bacterivorous Green Alga Reveals Evolutionary Causalities and Consequences of Phago-Mixotrophic Mode of Nutrition.</title>
        <authorList>
            <person name="Burns J.A."/>
            <person name="Paasch A."/>
            <person name="Narechania A."/>
            <person name="Kim E."/>
        </authorList>
    </citation>
    <scope>NUCLEOTIDE SEQUENCE [LARGE SCALE GENOMIC DNA]</scope>
    <source>
        <strain evidence="2 3">PLY_AMNH</strain>
    </source>
</reference>
<gene>
    <name evidence="2" type="ORF">CYMTET_44299</name>
</gene>
<evidence type="ECO:0000256" key="1">
    <source>
        <dbReference type="SAM" id="MobiDB-lite"/>
    </source>
</evidence>
<evidence type="ECO:0000313" key="2">
    <source>
        <dbReference type="EMBL" id="KAK3246157.1"/>
    </source>
</evidence>
<dbReference type="EMBL" id="LGRX02030094">
    <property type="protein sequence ID" value="KAK3246157.1"/>
    <property type="molecule type" value="Genomic_DNA"/>
</dbReference>
<proteinExistence type="predicted"/>
<protein>
    <submittedName>
        <fullName evidence="2">Uncharacterized protein</fullName>
    </submittedName>
</protein>
<feature type="region of interest" description="Disordered" evidence="1">
    <location>
        <begin position="72"/>
        <end position="169"/>
    </location>
</feature>